<evidence type="ECO:0000256" key="1">
    <source>
        <dbReference type="ARBA" id="ARBA00022679"/>
    </source>
</evidence>
<organism evidence="5 6">
    <name type="scientific">Pseudonocardia hierapolitana</name>
    <dbReference type="NCBI Taxonomy" id="1128676"/>
    <lineage>
        <taxon>Bacteria</taxon>
        <taxon>Bacillati</taxon>
        <taxon>Actinomycetota</taxon>
        <taxon>Actinomycetes</taxon>
        <taxon>Pseudonocardiales</taxon>
        <taxon>Pseudonocardiaceae</taxon>
        <taxon>Pseudonocardia</taxon>
    </lineage>
</organism>
<dbReference type="EMBL" id="VIWU01000001">
    <property type="protein sequence ID" value="TWF79946.1"/>
    <property type="molecule type" value="Genomic_DNA"/>
</dbReference>
<dbReference type="InterPro" id="IPR000182">
    <property type="entry name" value="GNAT_dom"/>
</dbReference>
<comment type="caution">
    <text evidence="5">The sequence shown here is derived from an EMBL/GenBank/DDBJ whole genome shotgun (WGS) entry which is preliminary data.</text>
</comment>
<evidence type="ECO:0000259" key="4">
    <source>
        <dbReference type="PROSITE" id="PS51186"/>
    </source>
</evidence>
<feature type="domain" description="N-acetyltransferase" evidence="4">
    <location>
        <begin position="5"/>
        <end position="154"/>
    </location>
</feature>
<feature type="compositionally biased region" description="Low complexity" evidence="3">
    <location>
        <begin position="176"/>
        <end position="196"/>
    </location>
</feature>
<sequence length="206" mass="21489">MRPDLRIEPVPFDHPDAVALRAAQRAELTARYGTPDSEPGPAPTAADTTVFLLARDAGGDAVGCGALRALGGGVGEVKRMYVVPARRRTGVAGVVLAALEAEAGRRGWTVLKLETGTEQPDAMAFYERHGYRRIPNFGHYAASELSVCYERALVPDAMNAAAIPLPWSRLGRPARRSPGAGPAAGHAHGPRKAGPALPAGGSAELA</sequence>
<keyword evidence="1 5" id="KW-0808">Transferase</keyword>
<dbReference type="Pfam" id="PF00583">
    <property type="entry name" value="Acetyltransf_1"/>
    <property type="match status" value="1"/>
</dbReference>
<dbReference type="OrthoDB" id="70840at2"/>
<protein>
    <submittedName>
        <fullName evidence="5">Acetyltransferase (GNAT) family protein</fullName>
    </submittedName>
</protein>
<name>A0A561SYK0_9PSEU</name>
<evidence type="ECO:0000256" key="3">
    <source>
        <dbReference type="SAM" id="MobiDB-lite"/>
    </source>
</evidence>
<dbReference type="InterPro" id="IPR016181">
    <property type="entry name" value="Acyl_CoA_acyltransferase"/>
</dbReference>
<dbReference type="Proteomes" id="UP000321261">
    <property type="component" value="Unassembled WGS sequence"/>
</dbReference>
<evidence type="ECO:0000313" key="6">
    <source>
        <dbReference type="Proteomes" id="UP000321261"/>
    </source>
</evidence>
<evidence type="ECO:0000256" key="2">
    <source>
        <dbReference type="ARBA" id="ARBA00023315"/>
    </source>
</evidence>
<dbReference type="CDD" id="cd04301">
    <property type="entry name" value="NAT_SF"/>
    <property type="match status" value="1"/>
</dbReference>
<keyword evidence="2" id="KW-0012">Acyltransferase</keyword>
<keyword evidence="6" id="KW-1185">Reference proteome</keyword>
<evidence type="ECO:0000313" key="5">
    <source>
        <dbReference type="EMBL" id="TWF79946.1"/>
    </source>
</evidence>
<dbReference type="RefSeq" id="WP_147258707.1">
    <property type="nucleotide sequence ID" value="NZ_VIWU01000001.1"/>
</dbReference>
<dbReference type="AlphaFoldDB" id="A0A561SYK0"/>
<dbReference type="PROSITE" id="PS51186">
    <property type="entry name" value="GNAT"/>
    <property type="match status" value="1"/>
</dbReference>
<dbReference type="InterPro" id="IPR050832">
    <property type="entry name" value="Bact_Acetyltransf"/>
</dbReference>
<dbReference type="PANTHER" id="PTHR43877">
    <property type="entry name" value="AMINOALKYLPHOSPHONATE N-ACETYLTRANSFERASE-RELATED-RELATED"/>
    <property type="match status" value="1"/>
</dbReference>
<gene>
    <name evidence="5" type="ORF">FHX44_115883</name>
</gene>
<dbReference type="Gene3D" id="3.40.630.30">
    <property type="match status" value="1"/>
</dbReference>
<reference evidence="5 6" key="1">
    <citation type="submission" date="2019-06" db="EMBL/GenBank/DDBJ databases">
        <title>Sequencing the genomes of 1000 actinobacteria strains.</title>
        <authorList>
            <person name="Klenk H.-P."/>
        </authorList>
    </citation>
    <scope>NUCLEOTIDE SEQUENCE [LARGE SCALE GENOMIC DNA]</scope>
    <source>
        <strain evidence="5 6">DSM 45671</strain>
    </source>
</reference>
<dbReference type="GO" id="GO:0016747">
    <property type="term" value="F:acyltransferase activity, transferring groups other than amino-acyl groups"/>
    <property type="evidence" value="ECO:0007669"/>
    <property type="project" value="InterPro"/>
</dbReference>
<feature type="region of interest" description="Disordered" evidence="3">
    <location>
        <begin position="173"/>
        <end position="206"/>
    </location>
</feature>
<dbReference type="SUPFAM" id="SSF55729">
    <property type="entry name" value="Acyl-CoA N-acyltransferases (Nat)"/>
    <property type="match status" value="1"/>
</dbReference>
<dbReference type="PANTHER" id="PTHR43877:SF2">
    <property type="entry name" value="AMINOALKYLPHOSPHONATE N-ACETYLTRANSFERASE-RELATED"/>
    <property type="match status" value="1"/>
</dbReference>
<accession>A0A561SYK0</accession>
<proteinExistence type="predicted"/>